<evidence type="ECO:0000256" key="1">
    <source>
        <dbReference type="SAM" id="MobiDB-lite"/>
    </source>
</evidence>
<feature type="compositionally biased region" description="Polar residues" evidence="1">
    <location>
        <begin position="93"/>
        <end position="110"/>
    </location>
</feature>
<proteinExistence type="predicted"/>
<sequence>MQLRDPCNILSPIAKECEKPLVMNECMDASYVANCQKRLVEITPASMRPLTVATIKNTSKLRRRNSLSRRHLQIMLDTAKERSSADVSGGVIQKSSIPSLQNGQSELRAY</sequence>
<protein>
    <submittedName>
        <fullName evidence="2">Uncharacterized protein</fullName>
    </submittedName>
</protein>
<organism evidence="2 3">
    <name type="scientific">Seminavis robusta</name>
    <dbReference type="NCBI Taxonomy" id="568900"/>
    <lineage>
        <taxon>Eukaryota</taxon>
        <taxon>Sar</taxon>
        <taxon>Stramenopiles</taxon>
        <taxon>Ochrophyta</taxon>
        <taxon>Bacillariophyta</taxon>
        <taxon>Bacillariophyceae</taxon>
        <taxon>Bacillariophycidae</taxon>
        <taxon>Naviculales</taxon>
        <taxon>Naviculaceae</taxon>
        <taxon>Seminavis</taxon>
    </lineage>
</organism>
<dbReference type="AlphaFoldDB" id="A0A9N8EZ51"/>
<dbReference type="Proteomes" id="UP001153069">
    <property type="component" value="Unassembled WGS sequence"/>
</dbReference>
<name>A0A9N8EZ51_9STRA</name>
<comment type="caution">
    <text evidence="2">The sequence shown here is derived from an EMBL/GenBank/DDBJ whole genome shotgun (WGS) entry which is preliminary data.</text>
</comment>
<dbReference type="EMBL" id="CAICTM010002271">
    <property type="protein sequence ID" value="CAB9528609.1"/>
    <property type="molecule type" value="Genomic_DNA"/>
</dbReference>
<reference evidence="2" key="1">
    <citation type="submission" date="2020-06" db="EMBL/GenBank/DDBJ databases">
        <authorList>
            <consortium name="Plant Systems Biology data submission"/>
        </authorList>
    </citation>
    <scope>NUCLEOTIDE SEQUENCE</scope>
    <source>
        <strain evidence="2">D6</strain>
    </source>
</reference>
<keyword evidence="3" id="KW-1185">Reference proteome</keyword>
<feature type="region of interest" description="Disordered" evidence="1">
    <location>
        <begin position="79"/>
        <end position="110"/>
    </location>
</feature>
<gene>
    <name evidence="2" type="ORF">SEMRO_2273_G321490.1</name>
</gene>
<evidence type="ECO:0000313" key="2">
    <source>
        <dbReference type="EMBL" id="CAB9528609.1"/>
    </source>
</evidence>
<accession>A0A9N8EZ51</accession>
<evidence type="ECO:0000313" key="3">
    <source>
        <dbReference type="Proteomes" id="UP001153069"/>
    </source>
</evidence>